<dbReference type="GO" id="GO:0071949">
    <property type="term" value="F:FAD binding"/>
    <property type="evidence" value="ECO:0007669"/>
    <property type="project" value="InterPro"/>
</dbReference>
<dbReference type="GO" id="GO:0015035">
    <property type="term" value="F:protein-disulfide reductase activity"/>
    <property type="evidence" value="ECO:0007669"/>
    <property type="project" value="InterPro"/>
</dbReference>
<keyword evidence="3" id="KW-1185">Reference proteome</keyword>
<protein>
    <recommendedName>
        <fullName evidence="4">Transmembrane protein</fullName>
    </recommendedName>
</protein>
<dbReference type="Pfam" id="PF04137">
    <property type="entry name" value="ERO1"/>
    <property type="match status" value="1"/>
</dbReference>
<evidence type="ECO:0000313" key="2">
    <source>
        <dbReference type="EMBL" id="CAD8165640.1"/>
    </source>
</evidence>
<dbReference type="GO" id="GO:0016972">
    <property type="term" value="F:thiol oxidase activity"/>
    <property type="evidence" value="ECO:0007669"/>
    <property type="project" value="InterPro"/>
</dbReference>
<dbReference type="EMBL" id="CAJJDO010000043">
    <property type="protein sequence ID" value="CAD8165640.1"/>
    <property type="molecule type" value="Genomic_DNA"/>
</dbReference>
<accession>A0A8S1UL59</accession>
<dbReference type="GO" id="GO:0005783">
    <property type="term" value="C:endoplasmic reticulum"/>
    <property type="evidence" value="ECO:0007669"/>
    <property type="project" value="InterPro"/>
</dbReference>
<feature type="transmembrane region" description="Helical" evidence="1">
    <location>
        <begin position="60"/>
        <end position="86"/>
    </location>
</feature>
<evidence type="ECO:0008006" key="4">
    <source>
        <dbReference type="Google" id="ProtNLM"/>
    </source>
</evidence>
<keyword evidence="1" id="KW-0812">Transmembrane</keyword>
<sequence>MQKLNSFNFFHQKEVRERTLKNLCSSLHKFIQKKYQFINKIFLFQNEQEITQKESNTSSFIFFLFLAIILATPKIVNHMISTLYLLQMIQYLNNYQSIFIFKQIIMFQTFRLIIILYISHKQKKGIIKIYPQYQQNYGLYTILKIYCKLQTYGFKTALKILFKESPNEFSCNFMRNELVLYINTFGNILSSFMIQCMRKAHNIILIQYYQLQLFEQSQYCL</sequence>
<comment type="caution">
    <text evidence="2">The sequence shown here is derived from an EMBL/GenBank/DDBJ whole genome shotgun (WGS) entry which is preliminary data.</text>
</comment>
<dbReference type="Proteomes" id="UP000689195">
    <property type="component" value="Unassembled WGS sequence"/>
</dbReference>
<gene>
    <name evidence="2" type="ORF">PPENT_87.1.T0430052</name>
</gene>
<dbReference type="OrthoDB" id="269384at2759"/>
<name>A0A8S1UL59_9CILI</name>
<dbReference type="GO" id="GO:0034975">
    <property type="term" value="P:protein folding in endoplasmic reticulum"/>
    <property type="evidence" value="ECO:0007669"/>
    <property type="project" value="InterPro"/>
</dbReference>
<dbReference type="InterPro" id="IPR007266">
    <property type="entry name" value="Ero1"/>
</dbReference>
<keyword evidence="1" id="KW-0472">Membrane</keyword>
<evidence type="ECO:0000313" key="3">
    <source>
        <dbReference type="Proteomes" id="UP000689195"/>
    </source>
</evidence>
<evidence type="ECO:0000256" key="1">
    <source>
        <dbReference type="SAM" id="Phobius"/>
    </source>
</evidence>
<reference evidence="2" key="1">
    <citation type="submission" date="2021-01" db="EMBL/GenBank/DDBJ databases">
        <authorList>
            <consortium name="Genoscope - CEA"/>
            <person name="William W."/>
        </authorList>
    </citation>
    <scope>NUCLEOTIDE SEQUENCE</scope>
</reference>
<proteinExistence type="predicted"/>
<keyword evidence="1" id="KW-1133">Transmembrane helix</keyword>
<dbReference type="AlphaFoldDB" id="A0A8S1UL59"/>
<feature type="transmembrane region" description="Helical" evidence="1">
    <location>
        <begin position="98"/>
        <end position="118"/>
    </location>
</feature>
<organism evidence="2 3">
    <name type="scientific">Paramecium pentaurelia</name>
    <dbReference type="NCBI Taxonomy" id="43138"/>
    <lineage>
        <taxon>Eukaryota</taxon>
        <taxon>Sar</taxon>
        <taxon>Alveolata</taxon>
        <taxon>Ciliophora</taxon>
        <taxon>Intramacronucleata</taxon>
        <taxon>Oligohymenophorea</taxon>
        <taxon>Peniculida</taxon>
        <taxon>Parameciidae</taxon>
        <taxon>Paramecium</taxon>
    </lineage>
</organism>